<dbReference type="Proteomes" id="UP001454036">
    <property type="component" value="Unassembled WGS sequence"/>
</dbReference>
<comment type="caution">
    <text evidence="1">The sequence shown here is derived from an EMBL/GenBank/DDBJ whole genome shotgun (WGS) entry which is preliminary data.</text>
</comment>
<dbReference type="AlphaFoldDB" id="A0AAV3RD68"/>
<sequence>MLLSYVCQTDVSEPMGFDSYGHWVSFMVSDPQRLFPLLANNLTLLTRSSCIAAFVHANLKTKLDCAVCEGDRHSTSLRKEQRQEAQKWIKFGLEIKELAYSQHGVYKNCRIKELV</sequence>
<protein>
    <submittedName>
        <fullName evidence="1">Uncharacterized protein</fullName>
    </submittedName>
</protein>
<organism evidence="1 2">
    <name type="scientific">Lithospermum erythrorhizon</name>
    <name type="common">Purple gromwell</name>
    <name type="synonym">Lithospermum officinale var. erythrorhizon</name>
    <dbReference type="NCBI Taxonomy" id="34254"/>
    <lineage>
        <taxon>Eukaryota</taxon>
        <taxon>Viridiplantae</taxon>
        <taxon>Streptophyta</taxon>
        <taxon>Embryophyta</taxon>
        <taxon>Tracheophyta</taxon>
        <taxon>Spermatophyta</taxon>
        <taxon>Magnoliopsida</taxon>
        <taxon>eudicotyledons</taxon>
        <taxon>Gunneridae</taxon>
        <taxon>Pentapetalae</taxon>
        <taxon>asterids</taxon>
        <taxon>lamiids</taxon>
        <taxon>Boraginales</taxon>
        <taxon>Boraginaceae</taxon>
        <taxon>Boraginoideae</taxon>
        <taxon>Lithospermeae</taxon>
        <taxon>Lithospermum</taxon>
    </lineage>
</organism>
<dbReference type="EMBL" id="BAABME010026357">
    <property type="protein sequence ID" value="GAA0173754.1"/>
    <property type="molecule type" value="Genomic_DNA"/>
</dbReference>
<name>A0AAV3RD68_LITER</name>
<accession>A0AAV3RD68</accession>
<evidence type="ECO:0000313" key="2">
    <source>
        <dbReference type="Proteomes" id="UP001454036"/>
    </source>
</evidence>
<gene>
    <name evidence="1" type="ORF">LIER_41582</name>
</gene>
<proteinExistence type="predicted"/>
<evidence type="ECO:0000313" key="1">
    <source>
        <dbReference type="EMBL" id="GAA0173754.1"/>
    </source>
</evidence>
<reference evidence="1 2" key="1">
    <citation type="submission" date="2024-01" db="EMBL/GenBank/DDBJ databases">
        <title>The complete chloroplast genome sequence of Lithospermum erythrorhizon: insights into the phylogenetic relationship among Boraginaceae species and the maternal lineages of purple gromwells.</title>
        <authorList>
            <person name="Okada T."/>
            <person name="Watanabe K."/>
        </authorList>
    </citation>
    <scope>NUCLEOTIDE SEQUENCE [LARGE SCALE GENOMIC DNA]</scope>
</reference>
<keyword evidence="2" id="KW-1185">Reference proteome</keyword>